<evidence type="ECO:0000256" key="4">
    <source>
        <dbReference type="ARBA" id="ARBA00022490"/>
    </source>
</evidence>
<dbReference type="InterPro" id="IPR001238">
    <property type="entry name" value="DNA-binding_RecF"/>
</dbReference>
<dbReference type="InterPro" id="IPR042174">
    <property type="entry name" value="RecF_2"/>
</dbReference>
<dbReference type="InterPro" id="IPR003395">
    <property type="entry name" value="RecF/RecN/SMC_N"/>
</dbReference>
<accession>A0ABW5BG54</accession>
<dbReference type="RefSeq" id="WP_380249448.1">
    <property type="nucleotide sequence ID" value="NZ_JBHUII010000001.1"/>
</dbReference>
<gene>
    <name evidence="9 12" type="primary">recF</name>
    <name evidence="12" type="ORF">ACFSKO_05680</name>
</gene>
<comment type="function">
    <text evidence="9 10">The RecF protein is involved in DNA metabolism; it is required for DNA replication and normal SOS inducibility. RecF binds preferentially to single-stranded, linear DNA. It also seems to bind ATP.</text>
</comment>
<evidence type="ECO:0000259" key="11">
    <source>
        <dbReference type="Pfam" id="PF02463"/>
    </source>
</evidence>
<dbReference type="Gene3D" id="1.20.1050.90">
    <property type="entry name" value="RecF/RecN/SMC, N-terminal domain"/>
    <property type="match status" value="1"/>
</dbReference>
<keyword evidence="9 10" id="KW-0227">DNA damage</keyword>
<keyword evidence="9 10" id="KW-0742">SOS response</keyword>
<dbReference type="HAMAP" id="MF_00365">
    <property type="entry name" value="RecF"/>
    <property type="match status" value="1"/>
</dbReference>
<keyword evidence="7 9" id="KW-0067">ATP-binding</keyword>
<keyword evidence="5 9" id="KW-0235">DNA replication</keyword>
<keyword evidence="4 9" id="KW-0963">Cytoplasm</keyword>
<comment type="caution">
    <text evidence="12">The sequence shown here is derived from an EMBL/GenBank/DDBJ whole genome shotgun (WGS) entry which is preliminary data.</text>
</comment>
<proteinExistence type="inferred from homology"/>
<comment type="similarity">
    <text evidence="2 9 10">Belongs to the RecF family.</text>
</comment>
<evidence type="ECO:0000256" key="6">
    <source>
        <dbReference type="ARBA" id="ARBA00022741"/>
    </source>
</evidence>
<evidence type="ECO:0000256" key="8">
    <source>
        <dbReference type="ARBA" id="ARBA00023125"/>
    </source>
</evidence>
<organism evidence="12 13">
    <name type="scientific">Kiloniella antarctica</name>
    <dbReference type="NCBI Taxonomy" id="1550907"/>
    <lineage>
        <taxon>Bacteria</taxon>
        <taxon>Pseudomonadati</taxon>
        <taxon>Pseudomonadota</taxon>
        <taxon>Alphaproteobacteria</taxon>
        <taxon>Rhodospirillales</taxon>
        <taxon>Kiloniellaceae</taxon>
        <taxon>Kiloniella</taxon>
    </lineage>
</organism>
<feature type="binding site" evidence="9">
    <location>
        <begin position="42"/>
        <end position="49"/>
    </location>
    <ligand>
        <name>ATP</name>
        <dbReference type="ChEBI" id="CHEBI:30616"/>
    </ligand>
</feature>
<evidence type="ECO:0000256" key="9">
    <source>
        <dbReference type="HAMAP-Rule" id="MF_00365"/>
    </source>
</evidence>
<evidence type="ECO:0000256" key="7">
    <source>
        <dbReference type="ARBA" id="ARBA00022840"/>
    </source>
</evidence>
<dbReference type="NCBIfam" id="TIGR00611">
    <property type="entry name" value="recf"/>
    <property type="match status" value="1"/>
</dbReference>
<dbReference type="PANTHER" id="PTHR32182">
    <property type="entry name" value="DNA REPLICATION AND REPAIR PROTEIN RECF"/>
    <property type="match status" value="1"/>
</dbReference>
<dbReference type="Pfam" id="PF02463">
    <property type="entry name" value="SMC_N"/>
    <property type="match status" value="1"/>
</dbReference>
<dbReference type="InterPro" id="IPR018078">
    <property type="entry name" value="DNA-binding_RecF_CS"/>
</dbReference>
<reference evidence="13" key="1">
    <citation type="journal article" date="2019" name="Int. J. Syst. Evol. Microbiol.">
        <title>The Global Catalogue of Microorganisms (GCM) 10K type strain sequencing project: providing services to taxonomists for standard genome sequencing and annotation.</title>
        <authorList>
            <consortium name="The Broad Institute Genomics Platform"/>
            <consortium name="The Broad Institute Genome Sequencing Center for Infectious Disease"/>
            <person name="Wu L."/>
            <person name="Ma J."/>
        </authorList>
    </citation>
    <scope>NUCLEOTIDE SEQUENCE [LARGE SCALE GENOMIC DNA]</scope>
    <source>
        <strain evidence="13">CGMCC 4.7192</strain>
    </source>
</reference>
<evidence type="ECO:0000256" key="3">
    <source>
        <dbReference type="ARBA" id="ARBA00020170"/>
    </source>
</evidence>
<evidence type="ECO:0000313" key="12">
    <source>
        <dbReference type="EMBL" id="MFD2205087.1"/>
    </source>
</evidence>
<dbReference type="EMBL" id="JBHUII010000001">
    <property type="protein sequence ID" value="MFD2205087.1"/>
    <property type="molecule type" value="Genomic_DNA"/>
</dbReference>
<evidence type="ECO:0000256" key="10">
    <source>
        <dbReference type="RuleBase" id="RU000578"/>
    </source>
</evidence>
<dbReference type="PROSITE" id="PS00618">
    <property type="entry name" value="RECF_2"/>
    <property type="match status" value="1"/>
</dbReference>
<dbReference type="PROSITE" id="PS00617">
    <property type="entry name" value="RECF_1"/>
    <property type="match status" value="1"/>
</dbReference>
<dbReference type="InterPro" id="IPR027417">
    <property type="entry name" value="P-loop_NTPase"/>
</dbReference>
<evidence type="ECO:0000313" key="13">
    <source>
        <dbReference type="Proteomes" id="UP001597294"/>
    </source>
</evidence>
<sequence>MSFVTDEDLSDSLWLRRVVLTQFRSYERAEIVVDARPVVLTGGNGVGKTNLLEAISLLTPGRGLRSAPLPEIARRTPSGAPEAWAVAAEVSTTEGFRDIGTGRDPVNMIGAMRERRLVRVDGENCKSQQSLAEVFSAIWLTPQMDGILRDSASGRRRFLDRLVLGFDPAHAGNTSAYDHALRERSRLLRAGNPDQAWLSTLEDRMARHGVAIAVARREITERLIEACAETVGDFPIAGLALEGAVETWLGEKPALIVEEDLRRCLSDSRSKDAVSGGASWGPHKSDLAVHHVEKDMPAALCSTGEQKSLLLSIVLAHARLVMLERGAPPLLLLDEVVAHLDETRRHSLFEEIIHLRCQAWMTGTDAEVFSSLGSKAQHLTIKDGAVFSATTGL</sequence>
<dbReference type="Proteomes" id="UP001597294">
    <property type="component" value="Unassembled WGS sequence"/>
</dbReference>
<keyword evidence="13" id="KW-1185">Reference proteome</keyword>
<keyword evidence="8 9" id="KW-0238">DNA-binding</keyword>
<keyword evidence="6 9" id="KW-0547">Nucleotide-binding</keyword>
<keyword evidence="9 10" id="KW-0234">DNA repair</keyword>
<evidence type="ECO:0000256" key="2">
    <source>
        <dbReference type="ARBA" id="ARBA00008016"/>
    </source>
</evidence>
<evidence type="ECO:0000256" key="5">
    <source>
        <dbReference type="ARBA" id="ARBA00022705"/>
    </source>
</evidence>
<feature type="domain" description="RecF/RecN/SMC N-terminal" evidence="11">
    <location>
        <begin position="15"/>
        <end position="371"/>
    </location>
</feature>
<dbReference type="Gene3D" id="3.40.50.300">
    <property type="entry name" value="P-loop containing nucleotide triphosphate hydrolases"/>
    <property type="match status" value="1"/>
</dbReference>
<comment type="subcellular location">
    <subcellularLocation>
        <location evidence="1 9 10">Cytoplasm</location>
    </subcellularLocation>
</comment>
<name>A0ABW5BG54_9PROT</name>
<dbReference type="SUPFAM" id="SSF52540">
    <property type="entry name" value="P-loop containing nucleoside triphosphate hydrolases"/>
    <property type="match status" value="1"/>
</dbReference>
<dbReference type="PANTHER" id="PTHR32182:SF0">
    <property type="entry name" value="DNA REPLICATION AND REPAIR PROTEIN RECF"/>
    <property type="match status" value="1"/>
</dbReference>
<evidence type="ECO:0000256" key="1">
    <source>
        <dbReference type="ARBA" id="ARBA00004496"/>
    </source>
</evidence>
<protein>
    <recommendedName>
        <fullName evidence="3 9">DNA replication and repair protein RecF</fullName>
    </recommendedName>
</protein>